<gene>
    <name evidence="2" type="primary">Piso0_004922</name>
    <name evidence="2" type="ORF">GNLVRS01_PISO0N04039g</name>
</gene>
<evidence type="ECO:0000313" key="3">
    <source>
        <dbReference type="Proteomes" id="UP000005222"/>
    </source>
</evidence>
<feature type="compositionally biased region" description="Acidic residues" evidence="1">
    <location>
        <begin position="151"/>
        <end position="170"/>
    </location>
</feature>
<dbReference type="HOGENOM" id="CLU_105114_0_0_1"/>
<dbReference type="GO" id="GO:0006360">
    <property type="term" value="P:transcription by RNA polymerase I"/>
    <property type="evidence" value="ECO:0007669"/>
    <property type="project" value="InterPro"/>
</dbReference>
<dbReference type="Proteomes" id="UP000005222">
    <property type="component" value="Chromosome N"/>
</dbReference>
<feature type="region of interest" description="Disordered" evidence="1">
    <location>
        <begin position="149"/>
        <end position="183"/>
    </location>
</feature>
<proteinExistence type="predicted"/>
<dbReference type="PANTHER" id="PTHR28054:SF1">
    <property type="entry name" value="RNA POLYMERASE I-SPECIFIC TRANSCRIPTION INITIATION FACTOR RRN10"/>
    <property type="match status" value="1"/>
</dbReference>
<sequence length="183" mass="20547">MNSSKRDILAANLFQSCNDEIRNGVIIDQAKAEDATKQTLYVGDSAIAGRKDEDIYKNRGQAIPPDEILDRLNPTKLKIPMVYREEFPENLKLPSSDLLKALHYYTSTKISMSDDLTRMKRSMNDTALLAFGLLIEDWADMILDSDAADMFTEDDPTDEAQDSVTSEEEYSSSSSSESSYYST</sequence>
<dbReference type="OrthoDB" id="2565191at2759"/>
<dbReference type="InParanoid" id="G8Y0T0"/>
<keyword evidence="3" id="KW-1185">Reference proteome</keyword>
<dbReference type="InterPro" id="IPR022793">
    <property type="entry name" value="Rrn10"/>
</dbReference>
<organism evidence="2 3">
    <name type="scientific">Pichia sorbitophila (strain ATCC MYA-4447 / BCRC 22081 / CBS 7064 / NBRC 10061 / NRRL Y-12695)</name>
    <name type="common">Hybrid yeast</name>
    <dbReference type="NCBI Taxonomy" id="559304"/>
    <lineage>
        <taxon>Eukaryota</taxon>
        <taxon>Fungi</taxon>
        <taxon>Dikarya</taxon>
        <taxon>Ascomycota</taxon>
        <taxon>Saccharomycotina</taxon>
        <taxon>Pichiomycetes</taxon>
        <taxon>Debaryomycetaceae</taxon>
        <taxon>Millerozyma</taxon>
    </lineage>
</organism>
<reference evidence="2 3" key="1">
    <citation type="journal article" date="2012" name="G3 (Bethesda)">
        <title>Pichia sorbitophila, an interspecies yeast hybrid reveals early steps of genome resolution following polyploidization.</title>
        <authorList>
            <person name="Leh Louis V."/>
            <person name="Despons L."/>
            <person name="Friedrich A."/>
            <person name="Martin T."/>
            <person name="Durrens P."/>
            <person name="Casaregola S."/>
            <person name="Neuveglise C."/>
            <person name="Fairhead C."/>
            <person name="Marck C."/>
            <person name="Cruz J.A."/>
            <person name="Straub M.L."/>
            <person name="Kugler V."/>
            <person name="Sacerdot C."/>
            <person name="Uzunov Z."/>
            <person name="Thierry A."/>
            <person name="Weiss S."/>
            <person name="Bleykasten C."/>
            <person name="De Montigny J."/>
            <person name="Jacques N."/>
            <person name="Jung P."/>
            <person name="Lemaire M."/>
            <person name="Mallet S."/>
            <person name="Morel G."/>
            <person name="Richard G.F."/>
            <person name="Sarkar A."/>
            <person name="Savel G."/>
            <person name="Schacherer J."/>
            <person name="Seret M.L."/>
            <person name="Talla E."/>
            <person name="Samson G."/>
            <person name="Jubin C."/>
            <person name="Poulain J."/>
            <person name="Vacherie B."/>
            <person name="Barbe V."/>
            <person name="Pelletier E."/>
            <person name="Sherman D.J."/>
            <person name="Westhof E."/>
            <person name="Weissenbach J."/>
            <person name="Baret P.V."/>
            <person name="Wincker P."/>
            <person name="Gaillardin C."/>
            <person name="Dujon B."/>
            <person name="Souciet J.L."/>
        </authorList>
    </citation>
    <scope>NUCLEOTIDE SEQUENCE [LARGE SCALE GENOMIC DNA]</scope>
    <source>
        <strain evidence="3">ATCC MYA-4447 / BCRC 22081 / CBS 7064 / NBRC 10061 / NRRL Y-12695</strain>
    </source>
</reference>
<evidence type="ECO:0000313" key="2">
    <source>
        <dbReference type="EMBL" id="CCE86433.1"/>
    </source>
</evidence>
<dbReference type="eggNOG" id="ENOG502S1BQ">
    <property type="taxonomic scope" value="Eukaryota"/>
</dbReference>
<dbReference type="PANTHER" id="PTHR28054">
    <property type="entry name" value="RNA POLYMERASE I-SPECIFIC TRANSCRIPTION INITIATION FACTOR RRN10"/>
    <property type="match status" value="1"/>
</dbReference>
<evidence type="ECO:0000256" key="1">
    <source>
        <dbReference type="SAM" id="MobiDB-lite"/>
    </source>
</evidence>
<dbReference type="EMBL" id="FO082046">
    <property type="protein sequence ID" value="CCE86433.1"/>
    <property type="molecule type" value="Genomic_DNA"/>
</dbReference>
<dbReference type="AlphaFoldDB" id="G8Y0T0"/>
<accession>G8Y0T0</accession>
<protein>
    <submittedName>
        <fullName evidence="2">Piso0_004922 protein</fullName>
    </submittedName>
</protein>
<name>G8Y0T0_PICSO</name>
<feature type="compositionally biased region" description="Low complexity" evidence="1">
    <location>
        <begin position="171"/>
        <end position="183"/>
    </location>
</feature>